<dbReference type="Pfam" id="PF07282">
    <property type="entry name" value="Cas12f1-like_TNB"/>
    <property type="match status" value="1"/>
</dbReference>
<protein>
    <submittedName>
        <fullName evidence="3">Transposase</fullName>
    </submittedName>
</protein>
<name>A0A941GVY3_9CHRO</name>
<feature type="domain" description="Cas12f1-like TNB" evidence="2">
    <location>
        <begin position="28"/>
        <end position="91"/>
    </location>
</feature>
<feature type="non-terminal residue" evidence="3">
    <location>
        <position position="1"/>
    </location>
</feature>
<accession>A0A941GVY3</accession>
<proteinExistence type="predicted"/>
<dbReference type="GO" id="GO:0003677">
    <property type="term" value="F:DNA binding"/>
    <property type="evidence" value="ECO:0007669"/>
    <property type="project" value="UniProtKB-KW"/>
</dbReference>
<dbReference type="Proteomes" id="UP000767446">
    <property type="component" value="Unassembled WGS sequence"/>
</dbReference>
<dbReference type="AlphaFoldDB" id="A0A941GVY3"/>
<evidence type="ECO:0000313" key="4">
    <source>
        <dbReference type="Proteomes" id="UP000767446"/>
    </source>
</evidence>
<evidence type="ECO:0000313" key="3">
    <source>
        <dbReference type="EMBL" id="MBR8828570.1"/>
    </source>
</evidence>
<comment type="caution">
    <text evidence="3">The sequence shown here is derived from an EMBL/GenBank/DDBJ whole genome shotgun (WGS) entry which is preliminary data.</text>
</comment>
<reference evidence="3" key="1">
    <citation type="submission" date="2021-02" db="EMBL/GenBank/DDBJ databases">
        <title>Metagenome analyses of Stigonema ocellatum DSM 106950, Chlorogloea purpurea SAG 13.99 and Gomphosphaeria aponina DSM 107014.</title>
        <authorList>
            <person name="Marter P."/>
            <person name="Huang S."/>
        </authorList>
    </citation>
    <scope>NUCLEOTIDE SEQUENCE</scope>
    <source>
        <strain evidence="3">JP213</strain>
    </source>
</reference>
<gene>
    <name evidence="3" type="ORF">DSM107014_11845</name>
</gene>
<evidence type="ECO:0000259" key="2">
    <source>
        <dbReference type="Pfam" id="PF07282"/>
    </source>
</evidence>
<organism evidence="3 4">
    <name type="scientific">Gomphosphaeria aponina SAG 52.96 = DSM 107014</name>
    <dbReference type="NCBI Taxonomy" id="1521640"/>
    <lineage>
        <taxon>Bacteria</taxon>
        <taxon>Bacillati</taxon>
        <taxon>Cyanobacteriota</taxon>
        <taxon>Cyanophyceae</taxon>
        <taxon>Oscillatoriophycideae</taxon>
        <taxon>Chroococcales</taxon>
        <taxon>Gomphosphaeriaceae</taxon>
        <taxon>Gomphosphaeria</taxon>
    </lineage>
</organism>
<evidence type="ECO:0000256" key="1">
    <source>
        <dbReference type="ARBA" id="ARBA00023125"/>
    </source>
</evidence>
<dbReference type="InterPro" id="IPR010095">
    <property type="entry name" value="Cas12f1-like_TNB"/>
</dbReference>
<dbReference type="EMBL" id="JADQBC010000076">
    <property type="protein sequence ID" value="MBR8828570.1"/>
    <property type="molecule type" value="Genomic_DNA"/>
</dbReference>
<keyword evidence="1" id="KW-0238">DNA-binding</keyword>
<sequence length="115" mass="12752">HLRIENLNIKGMMANHKLAAAVGDLGAYEFKRQLLYKAEFFATKVDVIDQWYPSSKGCSGCGAIKADLTLSDRIFRCVCGLTIDRDLNASIRLEKAPNEVVVDRVGYTRINACGQ</sequence>